<feature type="compositionally biased region" description="Polar residues" evidence="1">
    <location>
        <begin position="273"/>
        <end position="293"/>
    </location>
</feature>
<feature type="compositionally biased region" description="Polar residues" evidence="1">
    <location>
        <begin position="331"/>
        <end position="350"/>
    </location>
</feature>
<feature type="region of interest" description="Disordered" evidence="1">
    <location>
        <begin position="94"/>
        <end position="120"/>
    </location>
</feature>
<organism evidence="2 3">
    <name type="scientific">Bombardia bombarda</name>
    <dbReference type="NCBI Taxonomy" id="252184"/>
    <lineage>
        <taxon>Eukaryota</taxon>
        <taxon>Fungi</taxon>
        <taxon>Dikarya</taxon>
        <taxon>Ascomycota</taxon>
        <taxon>Pezizomycotina</taxon>
        <taxon>Sordariomycetes</taxon>
        <taxon>Sordariomycetidae</taxon>
        <taxon>Sordariales</taxon>
        <taxon>Lasiosphaeriaceae</taxon>
        <taxon>Bombardia</taxon>
    </lineage>
</organism>
<dbReference type="Proteomes" id="UP001174934">
    <property type="component" value="Unassembled WGS sequence"/>
</dbReference>
<proteinExistence type="predicted"/>
<feature type="region of interest" description="Disordered" evidence="1">
    <location>
        <begin position="1"/>
        <end position="44"/>
    </location>
</feature>
<name>A0AA40C4M3_9PEZI</name>
<dbReference type="EMBL" id="JAULSR010000003">
    <property type="protein sequence ID" value="KAK0624860.1"/>
    <property type="molecule type" value="Genomic_DNA"/>
</dbReference>
<accession>A0AA40C4M3</accession>
<reference evidence="2" key="1">
    <citation type="submission" date="2023-06" db="EMBL/GenBank/DDBJ databases">
        <title>Genome-scale phylogeny and comparative genomics of the fungal order Sordariales.</title>
        <authorList>
            <consortium name="Lawrence Berkeley National Laboratory"/>
            <person name="Hensen N."/>
            <person name="Bonometti L."/>
            <person name="Westerberg I."/>
            <person name="Brannstrom I.O."/>
            <person name="Guillou S."/>
            <person name="Cros-Aarteil S."/>
            <person name="Calhoun S."/>
            <person name="Haridas S."/>
            <person name="Kuo A."/>
            <person name="Mondo S."/>
            <person name="Pangilinan J."/>
            <person name="Riley R."/>
            <person name="LaButti K."/>
            <person name="Andreopoulos B."/>
            <person name="Lipzen A."/>
            <person name="Chen C."/>
            <person name="Yanf M."/>
            <person name="Daum C."/>
            <person name="Ng V."/>
            <person name="Clum A."/>
            <person name="Steindorff A."/>
            <person name="Ohm R."/>
            <person name="Martin F."/>
            <person name="Silar P."/>
            <person name="Natvig D."/>
            <person name="Lalanne C."/>
            <person name="Gautier V."/>
            <person name="Ament-velasquez S.L."/>
            <person name="Kruys A."/>
            <person name="Hutchinson M.I."/>
            <person name="Powell A.J."/>
            <person name="Barry K."/>
            <person name="Miller A.N."/>
            <person name="Grigoriev I.V."/>
            <person name="Debuchy R."/>
            <person name="Gladieux P."/>
            <person name="Thoren M.H."/>
            <person name="Johannesson H."/>
        </authorList>
    </citation>
    <scope>NUCLEOTIDE SEQUENCE</scope>
    <source>
        <strain evidence="2">SMH3391-2</strain>
    </source>
</reference>
<feature type="region of interest" description="Disordered" evidence="1">
    <location>
        <begin position="272"/>
        <end position="353"/>
    </location>
</feature>
<evidence type="ECO:0000256" key="1">
    <source>
        <dbReference type="SAM" id="MobiDB-lite"/>
    </source>
</evidence>
<feature type="compositionally biased region" description="Low complexity" evidence="1">
    <location>
        <begin position="18"/>
        <end position="40"/>
    </location>
</feature>
<feature type="region of interest" description="Disordered" evidence="1">
    <location>
        <begin position="137"/>
        <end position="160"/>
    </location>
</feature>
<dbReference type="AlphaFoldDB" id="A0AA40C4M3"/>
<gene>
    <name evidence="2" type="ORF">B0T17DRAFT_507898</name>
</gene>
<keyword evidence="3" id="KW-1185">Reference proteome</keyword>
<protein>
    <submittedName>
        <fullName evidence="2">Uncharacterized protein</fullName>
    </submittedName>
</protein>
<comment type="caution">
    <text evidence="2">The sequence shown here is derived from an EMBL/GenBank/DDBJ whole genome shotgun (WGS) entry which is preliminary data.</text>
</comment>
<evidence type="ECO:0000313" key="2">
    <source>
        <dbReference type="EMBL" id="KAK0624860.1"/>
    </source>
</evidence>
<sequence length="459" mass="50397">MSPANTAASLPTAPINESASKSSSSAVTPASPSPSTASDASFDDLMDFNFPESLSVVATAWIPPPTLDHHKKDFKEKAALLKQLEYLTASSNLEDATTDPCLPSTASDKKEPKPPGPTIESVMQDVASLKTAVASLQAMSDTSKTQSPSTKDAGSLHNRPQQNLELQEKQSQIYSAMGGALGDLVTLMTDIRKRRDALNSRYRTMCEENIENLVDYWHCVDWRQKLDERLNARMKPLTDHCTTYLEVFQKQLEIIEETLRTIWASRDFERSADSSGATAQSPTAAGTSNSDIADSNPRGSRYSPNDAAAPDPFRQRPLSWNRTPAPKEKTSNTFQVPGQKSAAQPITPSNPKFRLGHLSDVNESLNYRSVPTDIGSHINTTISPAQDLALWSQIDLGQIEQQRLLIEMYRKAPEMQIPFLLSEIAKKASPVPTYLGEKPPAARAQWPWLGAPADRNFSS</sequence>
<evidence type="ECO:0000313" key="3">
    <source>
        <dbReference type="Proteomes" id="UP001174934"/>
    </source>
</evidence>